<keyword evidence="3" id="KW-1185">Reference proteome</keyword>
<gene>
    <name evidence="2" type="ORF">B9Z55_027456</name>
</gene>
<protein>
    <submittedName>
        <fullName evidence="2">Uncharacterized protein</fullName>
    </submittedName>
</protein>
<accession>A0A2G5SFN4</accession>
<dbReference type="EMBL" id="PDUG01000010">
    <property type="protein sequence ID" value="PIC13860.1"/>
    <property type="molecule type" value="Genomic_DNA"/>
</dbReference>
<keyword evidence="1" id="KW-1133">Transmembrane helix</keyword>
<proteinExistence type="predicted"/>
<keyword evidence="1" id="KW-0472">Membrane</keyword>
<evidence type="ECO:0000256" key="1">
    <source>
        <dbReference type="SAM" id="Phobius"/>
    </source>
</evidence>
<feature type="transmembrane region" description="Helical" evidence="1">
    <location>
        <begin position="40"/>
        <end position="60"/>
    </location>
</feature>
<organism evidence="2 3">
    <name type="scientific">Caenorhabditis nigoni</name>
    <dbReference type="NCBI Taxonomy" id="1611254"/>
    <lineage>
        <taxon>Eukaryota</taxon>
        <taxon>Metazoa</taxon>
        <taxon>Ecdysozoa</taxon>
        <taxon>Nematoda</taxon>
        <taxon>Chromadorea</taxon>
        <taxon>Rhabditida</taxon>
        <taxon>Rhabditina</taxon>
        <taxon>Rhabditomorpha</taxon>
        <taxon>Rhabditoidea</taxon>
        <taxon>Rhabditidae</taxon>
        <taxon>Peloderinae</taxon>
        <taxon>Caenorhabditis</taxon>
    </lineage>
</organism>
<comment type="caution">
    <text evidence="2">The sequence shown here is derived from an EMBL/GenBank/DDBJ whole genome shotgun (WGS) entry which is preliminary data.</text>
</comment>
<feature type="transmembrane region" description="Helical" evidence="1">
    <location>
        <begin position="12"/>
        <end position="34"/>
    </location>
</feature>
<sequence>MVAYHSANFFHPFDIIDSYFFILWIIGIVIHANLYSEAPILYFYVPLYFYIIKAILIVFLSSSEIMELRDFEQKDFVVFRTWSGKIYRGKPLDSLYFFGIELRDVTERIAPNTWKKARNGFRLQLSVIWMKKVPRKIEEIEC</sequence>
<evidence type="ECO:0000313" key="3">
    <source>
        <dbReference type="Proteomes" id="UP000230233"/>
    </source>
</evidence>
<reference evidence="3" key="1">
    <citation type="submission" date="2017-10" db="EMBL/GenBank/DDBJ databases">
        <title>Rapid genome shrinkage in a self-fertile nematode reveals novel sperm competition proteins.</title>
        <authorList>
            <person name="Yin D."/>
            <person name="Schwarz E.M."/>
            <person name="Thomas C.G."/>
            <person name="Felde R.L."/>
            <person name="Korf I.F."/>
            <person name="Cutter A.D."/>
            <person name="Schartner C.M."/>
            <person name="Ralston E.J."/>
            <person name="Meyer B.J."/>
            <person name="Haag E.S."/>
        </authorList>
    </citation>
    <scope>NUCLEOTIDE SEQUENCE [LARGE SCALE GENOMIC DNA]</scope>
    <source>
        <strain evidence="3">JU1422</strain>
    </source>
</reference>
<evidence type="ECO:0000313" key="2">
    <source>
        <dbReference type="EMBL" id="PIC13860.1"/>
    </source>
</evidence>
<dbReference type="AlphaFoldDB" id="A0A2G5SFN4"/>
<keyword evidence="1" id="KW-0812">Transmembrane</keyword>
<dbReference type="Proteomes" id="UP000230233">
    <property type="component" value="Unassembled WGS sequence"/>
</dbReference>
<name>A0A2G5SFN4_9PELO</name>